<evidence type="ECO:0000313" key="3">
    <source>
        <dbReference type="Proteomes" id="UP001485226"/>
    </source>
</evidence>
<organism evidence="2 3">
    <name type="scientific">Flavobacterium calami</name>
    <dbReference type="NCBI Taxonomy" id="3139144"/>
    <lineage>
        <taxon>Bacteria</taxon>
        <taxon>Pseudomonadati</taxon>
        <taxon>Bacteroidota</taxon>
        <taxon>Flavobacteriia</taxon>
        <taxon>Flavobacteriales</taxon>
        <taxon>Flavobacteriaceae</taxon>
        <taxon>Flavobacterium</taxon>
    </lineage>
</organism>
<evidence type="ECO:0000259" key="1">
    <source>
        <dbReference type="PROSITE" id="PS50835"/>
    </source>
</evidence>
<name>A0ABU9IMX0_9FLAO</name>
<reference evidence="2 3" key="1">
    <citation type="submission" date="2024-04" db="EMBL/GenBank/DDBJ databases">
        <title>Flavobacterium sp. DGU38 16S ribosomal RNA gene Genome sequencing and assembly.</title>
        <authorList>
            <person name="Park S."/>
        </authorList>
    </citation>
    <scope>NUCLEOTIDE SEQUENCE [LARGE SCALE GENOMIC DNA]</scope>
    <source>
        <strain evidence="2 3">DGU38</strain>
    </source>
</reference>
<sequence length="1116" mass="123294">MKNTYLFITLLFCFLNKTVAQDFQWVGQIKGIEDETETANFIEVDNNGNSYTVGKSSSIQYDIDPTQNGVQLINNQNSLISNPQDIYLTKLNANGDFVWGKSLSVLKDDESVLGLKLDSQGNIYVLAFITELYKNQSLVYGYGFINVIKIDPNGNELYRRKFQNLGNINAGKLIAIASFDIDSSDNIYVAGMFQNTVILDSNPQNNLVANGNSNYVFKLNQSGAILWSKNLNFLLSGNIHLKIDSNDKINLLFSSFDNLNNSHVVNILKLDNTNGNQIWIKSIGNAYINNFSLDANDNFVIIGIAANNNLVDLDPDPIQSKTIQDKSFILFLDANGNYFDSKLFDINITFNAVEIDNLNNYHLVGHYANNIGGYSTSNSVDFDPSSNDYLLSTTAFYSDGFYLKLDANRLFSKAFIIGSSPSTNGTCYNGRTNALKVVDENVFIAGDFAGNCDLDPSLISSHLLNSFNQNVINLDGFILKIGDCDDLAPVAPDSQTFCSAQNPKISDLSPSSTSINWYASATDLNQLDNSVTLVNGQTYYASKQVGSCPESQRLAVTVTINQSPANPIITDQTFCENENATISNLIVTGQNIKWYSSLTETDNLSINTVLQNNTNYYACQTVNGCESNRTIVNVTINSVSPPTMTSPQIFCIQQNATLNSIAITGQNIKWYDAAIGGNLLPSSTNLVNGETYFASQTDTNCESIRASVLINIQDTSAPTGTSIQTFCSTQNPTLNDIVVNGTNLNWYNTNSDISTIPNTTLLVNGTTYYVSQIINNCESINRLAITVNLITNLNANDYSETICDNLNDGLEVIDLSNYNINLISNPSNFTFEYYSSLSGATNQTITNLISTVSNYNLTTRNYTIFVRITSTNGCYQIVKLNTLLLSSPIIPINDVVSICENKNIIINAGLGFDSYMWSTGSTSQSITVSQAGNYSVTVTKNYGTTICSSTKNFTVVLSNAATITNIETRDWTDNENIITVNTSSNSYGNYEFSIDGINYQDSNVFSGLISGVYTVYARDKNGCGVTEDEIFLLMYPKFFTPNSDGYNDTWAIKFSYTEPKLNVNIFDRYGKLLKTLNNVNSWDGKYNGHELPSSDYWFVVTRENGKEYRGHFTLKR</sequence>
<dbReference type="InterPro" id="IPR044023">
    <property type="entry name" value="Ig_7"/>
</dbReference>
<dbReference type="RefSeq" id="WP_341691508.1">
    <property type="nucleotide sequence ID" value="NZ_JBBYHS010000007.1"/>
</dbReference>
<evidence type="ECO:0000313" key="2">
    <source>
        <dbReference type="EMBL" id="MEL1253784.1"/>
    </source>
</evidence>
<dbReference type="Pfam" id="PF13585">
    <property type="entry name" value="CHU_C"/>
    <property type="match status" value="1"/>
</dbReference>
<protein>
    <submittedName>
        <fullName evidence="2">T9SS type B sorting domain-containing protein</fullName>
    </submittedName>
</protein>
<comment type="caution">
    <text evidence="2">The sequence shown here is derived from an EMBL/GenBank/DDBJ whole genome shotgun (WGS) entry which is preliminary data.</text>
</comment>
<feature type="domain" description="Ig-like" evidence="1">
    <location>
        <begin position="549"/>
        <end position="635"/>
    </location>
</feature>
<gene>
    <name evidence="2" type="ORF">AAEO57_08355</name>
</gene>
<dbReference type="EMBL" id="JBBYHS010000007">
    <property type="protein sequence ID" value="MEL1253784.1"/>
    <property type="molecule type" value="Genomic_DNA"/>
</dbReference>
<dbReference type="Proteomes" id="UP001485226">
    <property type="component" value="Unassembled WGS sequence"/>
</dbReference>
<dbReference type="Pfam" id="PF19081">
    <property type="entry name" value="Ig_7"/>
    <property type="match status" value="4"/>
</dbReference>
<dbReference type="InterPro" id="IPR007110">
    <property type="entry name" value="Ig-like_dom"/>
</dbReference>
<dbReference type="PANTHER" id="PTHR35580:SF1">
    <property type="entry name" value="PHYTASE-LIKE DOMAIN-CONTAINING PROTEIN"/>
    <property type="match status" value="1"/>
</dbReference>
<dbReference type="PANTHER" id="PTHR35580">
    <property type="entry name" value="CELL SURFACE GLYCOPROTEIN (S-LAYER PROTEIN)-LIKE PROTEIN"/>
    <property type="match status" value="1"/>
</dbReference>
<dbReference type="InterPro" id="IPR026341">
    <property type="entry name" value="T9SS_type_B"/>
</dbReference>
<accession>A0ABU9IMX0</accession>
<keyword evidence="3" id="KW-1185">Reference proteome</keyword>
<dbReference type="PROSITE" id="PS50835">
    <property type="entry name" value="IG_LIKE"/>
    <property type="match status" value="1"/>
</dbReference>
<dbReference type="SUPFAM" id="SSF63829">
    <property type="entry name" value="Calcium-dependent phosphotriesterase"/>
    <property type="match status" value="1"/>
</dbReference>
<proteinExistence type="predicted"/>
<dbReference type="NCBIfam" id="TIGR04131">
    <property type="entry name" value="Bac_Flav_CTERM"/>
    <property type="match status" value="1"/>
</dbReference>
<dbReference type="InterPro" id="IPR052918">
    <property type="entry name" value="Motility_Chemotaxis_Reg"/>
</dbReference>